<evidence type="ECO:0000313" key="2">
    <source>
        <dbReference type="Proteomes" id="UP000280197"/>
    </source>
</evidence>
<accession>A0A3Q9C7J2</accession>
<proteinExistence type="predicted"/>
<protein>
    <submittedName>
        <fullName evidence="1">Uncharacterized protein</fullName>
    </submittedName>
</protein>
<keyword evidence="2" id="KW-1185">Reference proteome</keyword>
<dbReference type="KEGG" id="saqu:EJC51_45585"/>
<dbReference type="Proteomes" id="UP000280197">
    <property type="component" value="Chromosome"/>
</dbReference>
<reference evidence="1 2" key="1">
    <citation type="submission" date="2018-12" db="EMBL/GenBank/DDBJ databases">
        <authorList>
            <person name="Li K."/>
        </authorList>
    </citation>
    <scope>NUCLEOTIDE SEQUENCE [LARGE SCALE GENOMIC DNA]</scope>
    <source>
        <strain evidence="2">CR22</strain>
    </source>
</reference>
<name>A0A3Q9C7J2_9ACTN</name>
<dbReference type="RefSeq" id="WP_126276491.1">
    <property type="nucleotide sequence ID" value="NZ_CP034463.1"/>
</dbReference>
<sequence length="920" mass="97749">MGAPIYLIVRSADFVVLTVEWSGFELRTSAAFPAPRLAATGADPSVTLTFPPQAVLEQTTTSDFHTAGLVYSDSRLSKPSRLVFRVKSGTLIELSAQGILDALERDGQAQVEGKPSGLELPWGIDAYPVARHHGALVRSDHPTHPVLSMRSGAVGLWAASLRTSDGTRWDADALLSYRPTASREAVGIPEGALFQSPPLANWRSNIVTWSNASESARPDVTRLELTALGGALSAKGKWASSSWTHDMALGRDNVANGTAKGKLWPFGIPCVYQDFTRRSFLRVYGGDAVRCVAALRKRKVLVIPHPLVIGLRTPTFPFDEAEVLEQVVDLSGSPTPDSPVNFLPGGALSPLKFPVCCRSGGTTVRFDIPLVFVGDTEQGPSQAVLDTWRPHAKVTIPGIDIDLIGADGKPGDVQEVHSLTFSGTTSGPEYQPDLAAFGVVLASLRTLLPGVGGHDHPRPMAYADEMRTGSTGAHLPSVPLVFDASSKVPVSFTANADRSGGLVAPKFLADGISRELGPVTTSTIRERADLAAAIDSAFSGATLFGLPLNALIETAGSPKPTPPQIVQRRVGLEIHTQMVWKGLRLKAYKTFQPRPTGPPPLLDLVVGTRPPANEPLPGAATPPPPTCALKNFSLVLPPPSSAHPTDPLLTLSFASVEFNQRPGQPANLALVDPEITFHGALKLLQTLQNKLKAILGDKVQSKVSTTGITIGYEVALPKAAAGMFVLQNIAAKLAVTVPYTEKPVSVVLGFASREHPFALSITGFSGGGYVCVEIAGDAEPKVEICMEFGAMLSVDFVVARAEVHALGGVRFLRKDTGALELEAFIRIGGSVELLGLVTVSIELRVSLIFEDNPPRLLGRATLVIELDLTLYSGSVTVDSGKFELLGGDSSVRALETPAEARVREATAFAAWEEYRKAFAS</sequence>
<dbReference type="EMBL" id="CP034463">
    <property type="protein sequence ID" value="AZP22690.1"/>
    <property type="molecule type" value="Genomic_DNA"/>
</dbReference>
<organism evidence="1 2">
    <name type="scientific">Streptomyces aquilus</name>
    <dbReference type="NCBI Taxonomy" id="2548456"/>
    <lineage>
        <taxon>Bacteria</taxon>
        <taxon>Bacillati</taxon>
        <taxon>Actinomycetota</taxon>
        <taxon>Actinomycetes</taxon>
        <taxon>Kitasatosporales</taxon>
        <taxon>Streptomycetaceae</taxon>
        <taxon>Streptomyces</taxon>
    </lineage>
</organism>
<dbReference type="AlphaFoldDB" id="A0A3Q9C7J2"/>
<gene>
    <name evidence="1" type="ORF">EJC51_45585</name>
</gene>
<evidence type="ECO:0000313" key="1">
    <source>
        <dbReference type="EMBL" id="AZP22690.1"/>
    </source>
</evidence>